<accession>A0A9Q1LPC2</accession>
<keyword evidence="2" id="KW-1185">Reference proteome</keyword>
<proteinExistence type="predicted"/>
<gene>
    <name evidence="1" type="ORF">K7X08_026379</name>
</gene>
<protein>
    <submittedName>
        <fullName evidence="1">Uncharacterized protein</fullName>
    </submittedName>
</protein>
<dbReference type="AlphaFoldDB" id="A0A9Q1LPC2"/>
<dbReference type="Proteomes" id="UP001152561">
    <property type="component" value="Unassembled WGS sequence"/>
</dbReference>
<name>A0A9Q1LPC2_9SOLA</name>
<evidence type="ECO:0000313" key="1">
    <source>
        <dbReference type="EMBL" id="KAJ8539990.1"/>
    </source>
</evidence>
<dbReference type="OrthoDB" id="10515729at2759"/>
<evidence type="ECO:0000313" key="2">
    <source>
        <dbReference type="Proteomes" id="UP001152561"/>
    </source>
</evidence>
<comment type="caution">
    <text evidence="1">The sequence shown here is derived from an EMBL/GenBank/DDBJ whole genome shotgun (WGS) entry which is preliminary data.</text>
</comment>
<organism evidence="1 2">
    <name type="scientific">Anisodus acutangulus</name>
    <dbReference type="NCBI Taxonomy" id="402998"/>
    <lineage>
        <taxon>Eukaryota</taxon>
        <taxon>Viridiplantae</taxon>
        <taxon>Streptophyta</taxon>
        <taxon>Embryophyta</taxon>
        <taxon>Tracheophyta</taxon>
        <taxon>Spermatophyta</taxon>
        <taxon>Magnoliopsida</taxon>
        <taxon>eudicotyledons</taxon>
        <taxon>Gunneridae</taxon>
        <taxon>Pentapetalae</taxon>
        <taxon>asterids</taxon>
        <taxon>lamiids</taxon>
        <taxon>Solanales</taxon>
        <taxon>Solanaceae</taxon>
        <taxon>Solanoideae</taxon>
        <taxon>Hyoscyameae</taxon>
        <taxon>Anisodus</taxon>
    </lineage>
</organism>
<dbReference type="EMBL" id="JAJAGQ010000016">
    <property type="protein sequence ID" value="KAJ8539990.1"/>
    <property type="molecule type" value="Genomic_DNA"/>
</dbReference>
<reference evidence="2" key="1">
    <citation type="journal article" date="2023" name="Proc. Natl. Acad. Sci. U.S.A.">
        <title>Genomic and structural basis for evolution of tropane alkaloid biosynthesis.</title>
        <authorList>
            <person name="Wanga Y.-J."/>
            <person name="Taina T."/>
            <person name="Yua J.-Y."/>
            <person name="Lia J."/>
            <person name="Xua B."/>
            <person name="Chenc J."/>
            <person name="D'Auriad J.C."/>
            <person name="Huanga J.-P."/>
            <person name="Huanga S.-X."/>
        </authorList>
    </citation>
    <scope>NUCLEOTIDE SEQUENCE [LARGE SCALE GENOMIC DNA]</scope>
    <source>
        <strain evidence="2">cv. KIB-2019</strain>
    </source>
</reference>
<sequence>MRLATIAGIVNILLPFFFRCLKFRLHGWERSLLQNQKKHSAKEVVTGSQLISIQLPSCLMVAVLERSRLQMSWRWKMVMKSMQCYIKLEAQLPESYPLC</sequence>